<feature type="compositionally biased region" description="Low complexity" evidence="1">
    <location>
        <begin position="542"/>
        <end position="551"/>
    </location>
</feature>
<keyword evidence="3" id="KW-1185">Reference proteome</keyword>
<comment type="caution">
    <text evidence="2">The sequence shown here is derived from an EMBL/GenBank/DDBJ whole genome shotgun (WGS) entry which is preliminary data.</text>
</comment>
<reference evidence="2 3" key="1">
    <citation type="journal article" date="2023" name="Sci. Data">
        <title>Genome assembly of the Korean intertidal mud-creeper Batillaria attramentaria.</title>
        <authorList>
            <person name="Patra A.K."/>
            <person name="Ho P.T."/>
            <person name="Jun S."/>
            <person name="Lee S.J."/>
            <person name="Kim Y."/>
            <person name="Won Y.J."/>
        </authorList>
    </citation>
    <scope>NUCLEOTIDE SEQUENCE [LARGE SCALE GENOMIC DNA]</scope>
    <source>
        <strain evidence="2">Wonlab-2016</strain>
    </source>
</reference>
<evidence type="ECO:0000256" key="1">
    <source>
        <dbReference type="SAM" id="MobiDB-lite"/>
    </source>
</evidence>
<name>A0ABD0LFV1_9CAEN</name>
<evidence type="ECO:0000313" key="3">
    <source>
        <dbReference type="Proteomes" id="UP001519460"/>
    </source>
</evidence>
<accession>A0ABD0LFV1</accession>
<proteinExistence type="predicted"/>
<organism evidence="2 3">
    <name type="scientific">Batillaria attramentaria</name>
    <dbReference type="NCBI Taxonomy" id="370345"/>
    <lineage>
        <taxon>Eukaryota</taxon>
        <taxon>Metazoa</taxon>
        <taxon>Spiralia</taxon>
        <taxon>Lophotrochozoa</taxon>
        <taxon>Mollusca</taxon>
        <taxon>Gastropoda</taxon>
        <taxon>Caenogastropoda</taxon>
        <taxon>Sorbeoconcha</taxon>
        <taxon>Cerithioidea</taxon>
        <taxon>Batillariidae</taxon>
        <taxon>Batillaria</taxon>
    </lineage>
</organism>
<feature type="region of interest" description="Disordered" evidence="1">
    <location>
        <begin position="119"/>
        <end position="181"/>
    </location>
</feature>
<dbReference type="Proteomes" id="UP001519460">
    <property type="component" value="Unassembled WGS sequence"/>
</dbReference>
<dbReference type="AlphaFoldDB" id="A0ABD0LFV1"/>
<protein>
    <submittedName>
        <fullName evidence="2">Uncharacterized protein</fullName>
    </submittedName>
</protein>
<feature type="region of interest" description="Disordered" evidence="1">
    <location>
        <begin position="527"/>
        <end position="551"/>
    </location>
</feature>
<dbReference type="PANTHER" id="PTHR40240">
    <property type="entry name" value="PLEXUS, ISOFORM A"/>
    <property type="match status" value="1"/>
</dbReference>
<dbReference type="PANTHER" id="PTHR40240:SF1">
    <property type="entry name" value="PLEXUS, ISOFORM A"/>
    <property type="match status" value="1"/>
</dbReference>
<feature type="region of interest" description="Disordered" evidence="1">
    <location>
        <begin position="441"/>
        <end position="470"/>
    </location>
</feature>
<dbReference type="EMBL" id="JACVVK020000053">
    <property type="protein sequence ID" value="KAK7498018.1"/>
    <property type="molecule type" value="Genomic_DNA"/>
</dbReference>
<gene>
    <name evidence="2" type="ORF">BaRGS_00010606</name>
</gene>
<sequence length="759" mass="83245">MPGSRSVCFVCGSVGAELRLHSKPRDQGPYFPFLDHHEPPKASRLPGPDGVVDSCRVCYAFLTQQWETYERSKTPAIKRLYWLKRTDELTFTGAEMKLQGEYMAQVMGLQYQPNCHDNCSNAPVSPDDRRAGSSGYNNIAGGGRDAGGYSASGGAVHDGGSVPGGISSGQPRSHHNSGVDPQAVAHMRAAESEGALDLTVPSKSSDNHMDVSSARFQNVSGFRDLIVCFTCACELYVMNSKVVSSVRISASDPHFPFLEKMTPTKGAVPLSSQGLTRVCEGCFSSLCQQWLAYERACTPGSARIYKIKDKYFDVSQTPPVHQPLAVEHLPEVNKARVRAEEACYLCGQVRPQNQICPLHTVPPADKKVHMYFPFIRELRRPHGAQPLNPDGTVLVCTTCNSNLQAQWQHYEAESVPLMHRRYSLLPVSSTPMHLRIPDAKNSISRTESPRIGGGGHGHRRKSGEGRNEGVDVHQPLNIQISKSPVLSSSSSAHGLLAIAPQTPRSITGDVSSASLPALVMSEMAASGLNSRPSDLPRGTGLSSSASTSAITSVPHPLQQATTLPKKVCFLCGEKCLLSKAHLLYSYPVRHEAKSATSAQSVPFFPFLANREPASGSEPMTDEGTVISCNYCYHSLVSQWKDFEDSKYPADSNRWLRKYTVRDFVCYVCGMTVSRRKIRTLEVHKFHFLKEHKAPLSALVLDTGEAVAACDSCTFSLTHQFAEYERMGVPMDLRKYNWTTAPVSEENSQDNSDQVSFWVV</sequence>
<evidence type="ECO:0000313" key="2">
    <source>
        <dbReference type="EMBL" id="KAK7498018.1"/>
    </source>
</evidence>